<sequence length="1029" mass="113634">MSIDAKDIQIIVGRTLKFSTNVCCRFVQNHPFVSGVLLFSFVLYFFIPKILLFLLYSFPFLACTAVFIRFYFHSQHSKTNNEVKNETKDRANQTADLFSSRNDKTSIQSSKIPDGDSIGGAVLNELKPREITEKDHGKGMSRNVSIGETIAALGEASNSDLTSLDGLEEQAAKYDGGGDTELENSSSEEDDEGQTQGGTNKAVEWTEVDQKNLMDLGLSELERNKRLESLIARRNVRKLFKMQTQKILINVNFDSPIPVAPVLVTRGNPFDVANNPDEQVPGSAPSVLLPTRNPFDLPYDPLEEKPDLTADSFQQEFKAPHQKDFLFCRHQSFILGPSFPLEAKLNGYGIAGNNRLRRQQDNGNQGWLVDNLSNQNGEPLRRSVSVTDLVTGEEEEEGESSNRVRNHSDEEEKADHSEMEIEETKNESSSSSLPEERTRITKPNKLEVLPTVFRFPEMASSPSPSSGFCPIPRARTVNELTYEDSPSTIDRSRLENHLLYTHTRPLHTPTHSIASDMQVEVSEIGSPPLTGDGSASSIDGDSLTYDGDIEKEITSGSDEMWGASPYAPKVEEHEMEFGEVNEVTREDTAGGFPGFHKEPQDPGFSGFHREPRDPVSSPSRINIQMLNEGSSNPPEKFVEEMNISYDSDVPVHEFDDSEVTNSVEDKEDEGEAEKCRTSEVRKPGEEIDSESSKQSERNSLNTLEQSAKELNVACSMDDPVVHMNSGAVENKVDDSVAHINISKIDRRSSEDRDRIEKKIEQEILVELAKRAEESTSEIDKYTESNSGKPPANQTITESSKQITEDGKEERNATEVPVSGVNQSSNASSTSGIQTEMTVEEISSPSTSSSSPKSVLPDGSTSDQTSSDRNQHMHIAAPESDTEGRIVRNKSLDEQALENLAHTAPQGGHHVTDHPSIDSKSEKSEELKNPPREFTQNANGNSGYQDLTEQRTAANPLEPGIPVTIGGREALLQNSRSINNAVAEDITSKERHELVTGGEGESQRLDEKVDITERSNAMEDPLSGSGWGQN</sequence>
<evidence type="ECO:0000313" key="2">
    <source>
        <dbReference type="Proteomes" id="UP000091857"/>
    </source>
</evidence>
<proteinExistence type="predicted"/>
<name>A0ACB7ID41_MANES</name>
<accession>A0ACB7ID41</accession>
<dbReference type="EMBL" id="CM004387">
    <property type="protein sequence ID" value="KAG8662989.1"/>
    <property type="molecule type" value="Genomic_DNA"/>
</dbReference>
<dbReference type="Proteomes" id="UP000091857">
    <property type="component" value="Chromosome 1"/>
</dbReference>
<gene>
    <name evidence="1" type="ORF">MANES_01G164500v8</name>
</gene>
<evidence type="ECO:0000313" key="1">
    <source>
        <dbReference type="EMBL" id="KAG8662989.1"/>
    </source>
</evidence>
<organism evidence="1 2">
    <name type="scientific">Manihot esculenta</name>
    <name type="common">Cassava</name>
    <name type="synonym">Jatropha manihot</name>
    <dbReference type="NCBI Taxonomy" id="3983"/>
    <lineage>
        <taxon>Eukaryota</taxon>
        <taxon>Viridiplantae</taxon>
        <taxon>Streptophyta</taxon>
        <taxon>Embryophyta</taxon>
        <taxon>Tracheophyta</taxon>
        <taxon>Spermatophyta</taxon>
        <taxon>Magnoliopsida</taxon>
        <taxon>eudicotyledons</taxon>
        <taxon>Gunneridae</taxon>
        <taxon>Pentapetalae</taxon>
        <taxon>rosids</taxon>
        <taxon>fabids</taxon>
        <taxon>Malpighiales</taxon>
        <taxon>Euphorbiaceae</taxon>
        <taxon>Crotonoideae</taxon>
        <taxon>Manihoteae</taxon>
        <taxon>Manihot</taxon>
    </lineage>
</organism>
<protein>
    <submittedName>
        <fullName evidence="1">Uncharacterized protein</fullName>
    </submittedName>
</protein>
<keyword evidence="2" id="KW-1185">Reference proteome</keyword>
<comment type="caution">
    <text evidence="1">The sequence shown here is derived from an EMBL/GenBank/DDBJ whole genome shotgun (WGS) entry which is preliminary data.</text>
</comment>
<reference evidence="2" key="1">
    <citation type="journal article" date="2016" name="Nat. Biotechnol.">
        <title>Sequencing wild and cultivated cassava and related species reveals extensive interspecific hybridization and genetic diversity.</title>
        <authorList>
            <person name="Bredeson J.V."/>
            <person name="Lyons J.B."/>
            <person name="Prochnik S.E."/>
            <person name="Wu G.A."/>
            <person name="Ha C.M."/>
            <person name="Edsinger-Gonzales E."/>
            <person name="Grimwood J."/>
            <person name="Schmutz J."/>
            <person name="Rabbi I.Y."/>
            <person name="Egesi C."/>
            <person name="Nauluvula P."/>
            <person name="Lebot V."/>
            <person name="Ndunguru J."/>
            <person name="Mkamilo G."/>
            <person name="Bart R.S."/>
            <person name="Setter T.L."/>
            <person name="Gleadow R.M."/>
            <person name="Kulakow P."/>
            <person name="Ferguson M.E."/>
            <person name="Rounsley S."/>
            <person name="Rokhsar D.S."/>
        </authorList>
    </citation>
    <scope>NUCLEOTIDE SEQUENCE [LARGE SCALE GENOMIC DNA]</scope>
    <source>
        <strain evidence="2">cv. AM560-2</strain>
    </source>
</reference>